<dbReference type="EnsemblProtists" id="HpaT804513">
    <property type="protein sequence ID" value="HpaP804513"/>
    <property type="gene ID" value="HpaG804513"/>
</dbReference>
<protein>
    <submittedName>
        <fullName evidence="2">Uncharacterized protein</fullName>
    </submittedName>
</protein>
<evidence type="ECO:0000313" key="2">
    <source>
        <dbReference type="EnsemblProtists" id="HpaP804513"/>
    </source>
</evidence>
<dbReference type="AlphaFoldDB" id="M4BDZ5"/>
<evidence type="ECO:0000313" key="3">
    <source>
        <dbReference type="Proteomes" id="UP000011713"/>
    </source>
</evidence>
<dbReference type="EMBL" id="JH598169">
    <property type="status" value="NOT_ANNOTATED_CDS"/>
    <property type="molecule type" value="Genomic_DNA"/>
</dbReference>
<reference evidence="3" key="1">
    <citation type="journal article" date="2010" name="Science">
        <title>Signatures of adaptation to obligate biotrophy in the Hyaloperonospora arabidopsidis genome.</title>
        <authorList>
            <person name="Baxter L."/>
            <person name="Tripathy S."/>
            <person name="Ishaque N."/>
            <person name="Boot N."/>
            <person name="Cabral A."/>
            <person name="Kemen E."/>
            <person name="Thines M."/>
            <person name="Ah-Fong A."/>
            <person name="Anderson R."/>
            <person name="Badejoko W."/>
            <person name="Bittner-Eddy P."/>
            <person name="Boore J.L."/>
            <person name="Chibucos M.C."/>
            <person name="Coates M."/>
            <person name="Dehal P."/>
            <person name="Delehaunty K."/>
            <person name="Dong S."/>
            <person name="Downton P."/>
            <person name="Dumas B."/>
            <person name="Fabro G."/>
            <person name="Fronick C."/>
            <person name="Fuerstenberg S.I."/>
            <person name="Fulton L."/>
            <person name="Gaulin E."/>
            <person name="Govers F."/>
            <person name="Hughes L."/>
            <person name="Humphray S."/>
            <person name="Jiang R.H."/>
            <person name="Judelson H."/>
            <person name="Kamoun S."/>
            <person name="Kyung K."/>
            <person name="Meijer H."/>
            <person name="Minx P."/>
            <person name="Morris P."/>
            <person name="Nelson J."/>
            <person name="Phuntumart V."/>
            <person name="Qutob D."/>
            <person name="Rehmany A."/>
            <person name="Rougon-Cardoso A."/>
            <person name="Ryden P."/>
            <person name="Torto-Alalibo T."/>
            <person name="Studholme D."/>
            <person name="Wang Y."/>
            <person name="Win J."/>
            <person name="Wood J."/>
            <person name="Clifton S.W."/>
            <person name="Rogers J."/>
            <person name="Van den Ackerveken G."/>
            <person name="Jones J.D."/>
            <person name="McDowell J.M."/>
            <person name="Beynon J."/>
            <person name="Tyler B.M."/>
        </authorList>
    </citation>
    <scope>NUCLEOTIDE SEQUENCE [LARGE SCALE GENOMIC DNA]</scope>
    <source>
        <strain evidence="3">Emoy2</strain>
    </source>
</reference>
<dbReference type="HOGENOM" id="CLU_2445479_0_0_1"/>
<proteinExistence type="predicted"/>
<organism evidence="2 3">
    <name type="scientific">Hyaloperonospora arabidopsidis (strain Emoy2)</name>
    <name type="common">Downy mildew agent</name>
    <name type="synonym">Peronospora arabidopsidis</name>
    <dbReference type="NCBI Taxonomy" id="559515"/>
    <lineage>
        <taxon>Eukaryota</taxon>
        <taxon>Sar</taxon>
        <taxon>Stramenopiles</taxon>
        <taxon>Oomycota</taxon>
        <taxon>Peronosporomycetes</taxon>
        <taxon>Peronosporales</taxon>
        <taxon>Peronosporaceae</taxon>
        <taxon>Hyaloperonospora</taxon>
    </lineage>
</organism>
<feature type="compositionally biased region" description="Polar residues" evidence="1">
    <location>
        <begin position="81"/>
        <end position="90"/>
    </location>
</feature>
<keyword evidence="3" id="KW-1185">Reference proteome</keyword>
<dbReference type="Proteomes" id="UP000011713">
    <property type="component" value="Unassembled WGS sequence"/>
</dbReference>
<sequence length="90" mass="9971">MSVGPAKFVDQRTGLTMIFAPASWRFALGGTTWSHASRSRSLFAPCPRWGLGILLASAGRDCGPRRRGWNSTRQWDGPDMRSTSSMSRRV</sequence>
<evidence type="ECO:0000256" key="1">
    <source>
        <dbReference type="SAM" id="MobiDB-lite"/>
    </source>
</evidence>
<dbReference type="InParanoid" id="M4BDZ5"/>
<feature type="region of interest" description="Disordered" evidence="1">
    <location>
        <begin position="63"/>
        <end position="90"/>
    </location>
</feature>
<name>M4BDZ5_HYAAE</name>
<reference evidence="2" key="2">
    <citation type="submission" date="2015-06" db="UniProtKB">
        <authorList>
            <consortium name="EnsemblProtists"/>
        </authorList>
    </citation>
    <scope>IDENTIFICATION</scope>
    <source>
        <strain evidence="2">Emoy2</strain>
    </source>
</reference>
<dbReference type="VEuPathDB" id="FungiDB:HpaG804513"/>
<accession>M4BDZ5</accession>